<sequence>MGDTEFRIDLLFYHFMLHRFVVVELKTTRAHPSHLGQLSFYVTAVDRLLRDPERDDRTLGILIAESKDETVVEFALQSQNQPLAVSTYAALPPGVRELMPSSEDLSRITHEVLHRGANSD</sequence>
<dbReference type="InterPro" id="IPR053148">
    <property type="entry name" value="PD-DEXK-like_domain"/>
</dbReference>
<accession>A0ABW0AYR7</accession>
<dbReference type="InterPro" id="IPR011856">
    <property type="entry name" value="tRNA_endonuc-like_dom_sf"/>
</dbReference>
<dbReference type="Gene3D" id="3.40.1350.10">
    <property type="match status" value="1"/>
</dbReference>
<evidence type="ECO:0000313" key="3">
    <source>
        <dbReference type="Proteomes" id="UP001596208"/>
    </source>
</evidence>
<dbReference type="InterPro" id="IPR009362">
    <property type="entry name" value="YhcG_C"/>
</dbReference>
<organism evidence="2 3">
    <name type="scientific">Streptomyces mutomycini</name>
    <dbReference type="NCBI Taxonomy" id="284036"/>
    <lineage>
        <taxon>Bacteria</taxon>
        <taxon>Bacillati</taxon>
        <taxon>Actinomycetota</taxon>
        <taxon>Actinomycetes</taxon>
        <taxon>Kitasatosporales</taxon>
        <taxon>Streptomycetaceae</taxon>
        <taxon>Streptomyces</taxon>
    </lineage>
</organism>
<evidence type="ECO:0000313" key="2">
    <source>
        <dbReference type="EMBL" id="MFC5170085.1"/>
    </source>
</evidence>
<dbReference type="PANTHER" id="PTHR30547:SF0">
    <property type="entry name" value="BLR8175 PROTEIN"/>
    <property type="match status" value="1"/>
</dbReference>
<keyword evidence="3" id="KW-1185">Reference proteome</keyword>
<protein>
    <submittedName>
        <fullName evidence="2">PDDEXK nuclease domain-containing protein</fullName>
    </submittedName>
</protein>
<dbReference type="RefSeq" id="WP_244167379.1">
    <property type="nucleotide sequence ID" value="NZ_JBHSKI010000001.1"/>
</dbReference>
<comment type="caution">
    <text evidence="2">The sequence shown here is derived from an EMBL/GenBank/DDBJ whole genome shotgun (WGS) entry which is preliminary data.</text>
</comment>
<dbReference type="EMBL" id="JBHSKI010000001">
    <property type="protein sequence ID" value="MFC5170085.1"/>
    <property type="molecule type" value="Genomic_DNA"/>
</dbReference>
<evidence type="ECO:0000259" key="1">
    <source>
        <dbReference type="Pfam" id="PF06250"/>
    </source>
</evidence>
<name>A0ABW0AYR7_9ACTN</name>
<gene>
    <name evidence="2" type="ORF">ACFPRK_05640</name>
</gene>
<feature type="domain" description="YhcG PDDEXK nuclease" evidence="1">
    <location>
        <begin position="2"/>
        <end position="91"/>
    </location>
</feature>
<dbReference type="Proteomes" id="UP001596208">
    <property type="component" value="Unassembled WGS sequence"/>
</dbReference>
<dbReference type="PANTHER" id="PTHR30547">
    <property type="entry name" value="UNCHARACTERIZED PROTEIN YHCG-RELATED"/>
    <property type="match status" value="1"/>
</dbReference>
<dbReference type="Pfam" id="PF06250">
    <property type="entry name" value="YhcG_C"/>
    <property type="match status" value="1"/>
</dbReference>
<proteinExistence type="predicted"/>
<reference evidence="3" key="1">
    <citation type="journal article" date="2019" name="Int. J. Syst. Evol. Microbiol.">
        <title>The Global Catalogue of Microorganisms (GCM) 10K type strain sequencing project: providing services to taxonomists for standard genome sequencing and annotation.</title>
        <authorList>
            <consortium name="The Broad Institute Genomics Platform"/>
            <consortium name="The Broad Institute Genome Sequencing Center for Infectious Disease"/>
            <person name="Wu L."/>
            <person name="Ma J."/>
        </authorList>
    </citation>
    <scope>NUCLEOTIDE SEQUENCE [LARGE SCALE GENOMIC DNA]</scope>
    <source>
        <strain evidence="3">CGMCC 4.1721</strain>
    </source>
</reference>